<dbReference type="Proteomes" id="UP000324222">
    <property type="component" value="Unassembled WGS sequence"/>
</dbReference>
<proteinExistence type="predicted"/>
<gene>
    <name evidence="2" type="ORF">E2C01_079771</name>
</gene>
<keyword evidence="3" id="KW-1185">Reference proteome</keyword>
<name>A0A5B7IRP5_PORTR</name>
<protein>
    <submittedName>
        <fullName evidence="2">Uncharacterized protein</fullName>
    </submittedName>
</protein>
<comment type="caution">
    <text evidence="2">The sequence shown here is derived from an EMBL/GenBank/DDBJ whole genome shotgun (WGS) entry which is preliminary data.</text>
</comment>
<feature type="region of interest" description="Disordered" evidence="1">
    <location>
        <begin position="1"/>
        <end position="28"/>
    </location>
</feature>
<evidence type="ECO:0000313" key="2">
    <source>
        <dbReference type="EMBL" id="MPC85013.1"/>
    </source>
</evidence>
<organism evidence="2 3">
    <name type="scientific">Portunus trituberculatus</name>
    <name type="common">Swimming crab</name>
    <name type="synonym">Neptunus trituberculatus</name>
    <dbReference type="NCBI Taxonomy" id="210409"/>
    <lineage>
        <taxon>Eukaryota</taxon>
        <taxon>Metazoa</taxon>
        <taxon>Ecdysozoa</taxon>
        <taxon>Arthropoda</taxon>
        <taxon>Crustacea</taxon>
        <taxon>Multicrustacea</taxon>
        <taxon>Malacostraca</taxon>
        <taxon>Eumalacostraca</taxon>
        <taxon>Eucarida</taxon>
        <taxon>Decapoda</taxon>
        <taxon>Pleocyemata</taxon>
        <taxon>Brachyura</taxon>
        <taxon>Eubrachyura</taxon>
        <taxon>Portunoidea</taxon>
        <taxon>Portunidae</taxon>
        <taxon>Portuninae</taxon>
        <taxon>Portunus</taxon>
    </lineage>
</organism>
<dbReference type="EMBL" id="VSRR010067066">
    <property type="protein sequence ID" value="MPC85013.1"/>
    <property type="molecule type" value="Genomic_DNA"/>
</dbReference>
<dbReference type="AlphaFoldDB" id="A0A5B7IRP5"/>
<accession>A0A5B7IRP5</accession>
<reference evidence="2 3" key="1">
    <citation type="submission" date="2019-05" db="EMBL/GenBank/DDBJ databases">
        <title>Another draft genome of Portunus trituberculatus and its Hox gene families provides insights of decapod evolution.</title>
        <authorList>
            <person name="Jeong J.-H."/>
            <person name="Song I."/>
            <person name="Kim S."/>
            <person name="Choi T."/>
            <person name="Kim D."/>
            <person name="Ryu S."/>
            <person name="Kim W."/>
        </authorList>
    </citation>
    <scope>NUCLEOTIDE SEQUENCE [LARGE SCALE GENOMIC DNA]</scope>
    <source>
        <tissue evidence="2">Muscle</tissue>
    </source>
</reference>
<evidence type="ECO:0000313" key="3">
    <source>
        <dbReference type="Proteomes" id="UP000324222"/>
    </source>
</evidence>
<evidence type="ECO:0000256" key="1">
    <source>
        <dbReference type="SAM" id="MobiDB-lite"/>
    </source>
</evidence>
<sequence>MGRDQTADTSSPTTSTRTSRKGEQSKPG</sequence>